<evidence type="ECO:0000313" key="2">
    <source>
        <dbReference type="Proteomes" id="UP000789920"/>
    </source>
</evidence>
<organism evidence="1 2">
    <name type="scientific">Racocetra persica</name>
    <dbReference type="NCBI Taxonomy" id="160502"/>
    <lineage>
        <taxon>Eukaryota</taxon>
        <taxon>Fungi</taxon>
        <taxon>Fungi incertae sedis</taxon>
        <taxon>Mucoromycota</taxon>
        <taxon>Glomeromycotina</taxon>
        <taxon>Glomeromycetes</taxon>
        <taxon>Diversisporales</taxon>
        <taxon>Gigasporaceae</taxon>
        <taxon>Racocetra</taxon>
    </lineage>
</organism>
<reference evidence="1" key="1">
    <citation type="submission" date="2021-06" db="EMBL/GenBank/DDBJ databases">
        <authorList>
            <person name="Kallberg Y."/>
            <person name="Tangrot J."/>
            <person name="Rosling A."/>
        </authorList>
    </citation>
    <scope>NUCLEOTIDE SEQUENCE</scope>
    <source>
        <strain evidence="1">MA461A</strain>
    </source>
</reference>
<dbReference type="Proteomes" id="UP000789920">
    <property type="component" value="Unassembled WGS sequence"/>
</dbReference>
<feature type="non-terminal residue" evidence="1">
    <location>
        <position position="500"/>
    </location>
</feature>
<sequence length="500" mass="59063">ASIRKAKQIQPAQFQRVASKLFKANNKEYSAKFVKLATDISNIDQTSIYAIVEYTKAFYQFLIDEMPQHWVSTPTLLRWNNEITALSFNQNHPIEASSRFYGYGIMNSISKRLVITIVKLTDLLHCNAKMVSTMVFEACQQKRINPKKCYFWLTDNTAYMSSKLNSAVAKFNLLATSKSFWIPCRLHAIYISLINFENMAFGKINGIKRLSLKEHPHNLLYLAFHLHDSYNVSDKDSLLNLKSEILHELYKVLFNFEMNKYQQPIRQWWLYELKTAKQYLNRREVHICFAQFFIKQLENAKNVSKSYLYKWQIFFKWLMDTQLNLQIQCLVKFDEKFYEPIYNFLISYNPTLQIYQQNNINITLLPGNHTYEMLDRLFEDELADAKREFNTADLENFHKSLCSGIENVLNRFIKWIETWIHLPLCVCRLDSENEPEFVRAFLKVFFNKDSSKIPSLKEIFYTNLLNKDLSNGHQNTFGLLEALSQHDFLEKFKAFADSDI</sequence>
<proteinExistence type="predicted"/>
<evidence type="ECO:0000313" key="1">
    <source>
        <dbReference type="EMBL" id="CAG8699798.1"/>
    </source>
</evidence>
<accession>A0ACA9PD01</accession>
<name>A0ACA9PD01_9GLOM</name>
<gene>
    <name evidence="1" type="ORF">RPERSI_LOCUS9967</name>
</gene>
<dbReference type="EMBL" id="CAJVQC010019249">
    <property type="protein sequence ID" value="CAG8699798.1"/>
    <property type="molecule type" value="Genomic_DNA"/>
</dbReference>
<keyword evidence="2" id="KW-1185">Reference proteome</keyword>
<comment type="caution">
    <text evidence="1">The sequence shown here is derived from an EMBL/GenBank/DDBJ whole genome shotgun (WGS) entry which is preliminary data.</text>
</comment>
<feature type="non-terminal residue" evidence="1">
    <location>
        <position position="1"/>
    </location>
</feature>
<protein>
    <submittedName>
        <fullName evidence="1">25944_t:CDS:1</fullName>
    </submittedName>
</protein>